<evidence type="ECO:0000259" key="4">
    <source>
        <dbReference type="Pfam" id="PF10363"/>
    </source>
</evidence>
<dbReference type="InterPro" id="IPR039600">
    <property type="entry name" value="TANGO6/Rtp1"/>
</dbReference>
<dbReference type="OrthoDB" id="39591at2759"/>
<feature type="compositionally biased region" description="Basic and acidic residues" evidence="2">
    <location>
        <begin position="865"/>
        <end position="888"/>
    </location>
</feature>
<dbReference type="Pfam" id="PF10304">
    <property type="entry name" value="RTP1_C2"/>
    <property type="match status" value="1"/>
</dbReference>
<dbReference type="Proteomes" id="UP000800041">
    <property type="component" value="Unassembled WGS sequence"/>
</dbReference>
<name>A0A6G1GUX6_9PEZI</name>
<dbReference type="SUPFAM" id="SSF48371">
    <property type="entry name" value="ARM repeat"/>
    <property type="match status" value="1"/>
</dbReference>
<dbReference type="AlphaFoldDB" id="A0A6G1GUX6"/>
<evidence type="ECO:0000256" key="1">
    <source>
        <dbReference type="ARBA" id="ARBA00005724"/>
    </source>
</evidence>
<evidence type="ECO:0000259" key="3">
    <source>
        <dbReference type="Pfam" id="PF10304"/>
    </source>
</evidence>
<keyword evidence="6" id="KW-1185">Reference proteome</keyword>
<accession>A0A6G1GUX6</accession>
<comment type="similarity">
    <text evidence="1">Belongs to the Tango6 family.</text>
</comment>
<feature type="compositionally biased region" description="Basic and acidic residues" evidence="2">
    <location>
        <begin position="1085"/>
        <end position="1096"/>
    </location>
</feature>
<evidence type="ECO:0008006" key="7">
    <source>
        <dbReference type="Google" id="ProtNLM"/>
    </source>
</evidence>
<feature type="compositionally biased region" description="Acidic residues" evidence="2">
    <location>
        <begin position="900"/>
        <end position="913"/>
    </location>
</feature>
<dbReference type="PANTHER" id="PTHR20959:SF1">
    <property type="entry name" value="TRANSPORT AND GOLGI ORGANIZATION PROTEIN 6 HOMOLOG"/>
    <property type="match status" value="1"/>
</dbReference>
<gene>
    <name evidence="5" type="ORF">K402DRAFT_464995</name>
</gene>
<dbReference type="EMBL" id="ML977166">
    <property type="protein sequence ID" value="KAF1984756.1"/>
    <property type="molecule type" value="Genomic_DNA"/>
</dbReference>
<dbReference type="PANTHER" id="PTHR20959">
    <property type="entry name" value="TRANSPORT AND GOLGI ORGANIZATION PROTEIN 6 FAMILY MEMBER"/>
    <property type="match status" value="1"/>
</dbReference>
<feature type="domain" description="RNA polymerase II assembly factor Rtp1 C-terminal" evidence="4">
    <location>
        <begin position="717"/>
        <end position="827"/>
    </location>
</feature>
<evidence type="ECO:0000256" key="2">
    <source>
        <dbReference type="SAM" id="MobiDB-lite"/>
    </source>
</evidence>
<feature type="domain" description="RNA polymerase II assembly factor Rtp1 C-terminal" evidence="3">
    <location>
        <begin position="1020"/>
        <end position="1050"/>
    </location>
</feature>
<dbReference type="InterPro" id="IPR016024">
    <property type="entry name" value="ARM-type_fold"/>
</dbReference>
<sequence length="1110" mass="121713">MASITAAVEDAASFLSPLTTNGDHGHATPTSVLERLASSTASAQLPRDEVKKTMVRQALQQLQRIDLALVENKTGGTEVNSTATENENLTRIILQLLDLLLIEAIYPRVTQGIGIREQRRKRSSLYTLLTKGYLPPKNVGMHDEALDGLLHLMQKPYGGVKRLLQNSILTDMAAATSDAAFHPSNSRERKLAFKAKLDDFLNSVPVSLLFPSLTALASPNVPEWLRLPMTEYLARLPLRPDGVRQTFKFVNSAFPPPRPSDPKDQVALSKSLPLAPEALELAVKLLTSAPRAMPFDQYITDISGQFIELLDGGAGQHTSNAVGYIISTIFGKKSTGAPGSTSWKLFAEPLFQTIGPNSPQGHDHIQGSIITAESELRKALNRVLVIVHARPNTGVTRRLIAPILLPLWGLLMFAKSNHVESFWSDAAWRLLVTYCKLCGDAPRLERIVSNLSFQGHNDWTFTTGKSGGVEIKTGHHSGATAPRLSSFSQMANLQAQIEARSASFVLLASESGVGNKVLNELLVNLIKTWLLPHTVSKENQTTLGPDAGSGPLKDATRAKVVQDLLTSHQWSLTADPELVIELVRQLLQAYLEGTAKQKNRNTTTSDLYNVLQPDKHTTDDSSIKDTDAIIVTSISVLTALAGAPDVVKSPACRSLMGDLLPDLKKIIKVRNQNTDLDVSLRNIAHFIKSGFRHSGHPKIQNNDPSESWLDPRTVLRIAVEDLNEEFPTERSRALSIISRLSNSVPEDPPVVDTASITTLVIELLRVEKEEFVYLAAIRLLEDLSETRDPRTILNLLLSAFADPDEQAVDEDGLNSRLRFGESIAKVTAVLPSRKDRATQRPLINKVVETLLMVASRRGQRKITKAARDKKQKLEQMKEDKRARERKSAWGEIEPPSDPTLPEDDETENETEEVQDVELEAYSSSIIAAWTQPSGLEEDPRMRASALSLVSPILKSSLEDVSQHLIQAATEVSTMVLKLEPAPEKSIIRRAAVLVFLSLLHGLDSLAEDGRAGEVEAGVDWVKIEQTLEWTRDGDEDGLVRKHAEDVLESLAAFREKAVTGAMRGGGHIRLDLGLEGGLRGLSVRVDGDKDGEDGPGKGKGRGKRLVEEVE</sequence>
<reference evidence="5" key="1">
    <citation type="journal article" date="2020" name="Stud. Mycol.">
        <title>101 Dothideomycetes genomes: a test case for predicting lifestyles and emergence of pathogens.</title>
        <authorList>
            <person name="Haridas S."/>
            <person name="Albert R."/>
            <person name="Binder M."/>
            <person name="Bloem J."/>
            <person name="Labutti K."/>
            <person name="Salamov A."/>
            <person name="Andreopoulos B."/>
            <person name="Baker S."/>
            <person name="Barry K."/>
            <person name="Bills G."/>
            <person name="Bluhm B."/>
            <person name="Cannon C."/>
            <person name="Castanera R."/>
            <person name="Culley D."/>
            <person name="Daum C."/>
            <person name="Ezra D."/>
            <person name="Gonzalez J."/>
            <person name="Henrissat B."/>
            <person name="Kuo A."/>
            <person name="Liang C."/>
            <person name="Lipzen A."/>
            <person name="Lutzoni F."/>
            <person name="Magnuson J."/>
            <person name="Mondo S."/>
            <person name="Nolan M."/>
            <person name="Ohm R."/>
            <person name="Pangilinan J."/>
            <person name="Park H.-J."/>
            <person name="Ramirez L."/>
            <person name="Alfaro M."/>
            <person name="Sun H."/>
            <person name="Tritt A."/>
            <person name="Yoshinaga Y."/>
            <person name="Zwiers L.-H."/>
            <person name="Turgeon B."/>
            <person name="Goodwin S."/>
            <person name="Spatafora J."/>
            <person name="Crous P."/>
            <person name="Grigoriev I."/>
        </authorList>
    </citation>
    <scope>NUCLEOTIDE SEQUENCE</scope>
    <source>
        <strain evidence="5">CBS 113979</strain>
    </source>
</reference>
<feature type="region of interest" description="Disordered" evidence="2">
    <location>
        <begin position="863"/>
        <end position="913"/>
    </location>
</feature>
<proteinExistence type="inferred from homology"/>
<organism evidence="5 6">
    <name type="scientific">Aulographum hederae CBS 113979</name>
    <dbReference type="NCBI Taxonomy" id="1176131"/>
    <lineage>
        <taxon>Eukaryota</taxon>
        <taxon>Fungi</taxon>
        <taxon>Dikarya</taxon>
        <taxon>Ascomycota</taxon>
        <taxon>Pezizomycotina</taxon>
        <taxon>Dothideomycetes</taxon>
        <taxon>Pleosporomycetidae</taxon>
        <taxon>Aulographales</taxon>
        <taxon>Aulographaceae</taxon>
    </lineage>
</organism>
<evidence type="ECO:0000313" key="5">
    <source>
        <dbReference type="EMBL" id="KAF1984756.1"/>
    </source>
</evidence>
<dbReference type="InterPro" id="IPR019451">
    <property type="entry name" value="Rtp1_C1"/>
</dbReference>
<dbReference type="InterPro" id="IPR019414">
    <property type="entry name" value="Rtp1_C2"/>
</dbReference>
<protein>
    <recommendedName>
        <fullName evidence="7">RNA polymerase II assembly factor Rtp1 C-terminal domain-containing protein</fullName>
    </recommendedName>
</protein>
<feature type="region of interest" description="Disordered" evidence="2">
    <location>
        <begin position="1084"/>
        <end position="1110"/>
    </location>
</feature>
<dbReference type="Pfam" id="PF10363">
    <property type="entry name" value="RTP1_C1"/>
    <property type="match status" value="1"/>
</dbReference>
<evidence type="ECO:0000313" key="6">
    <source>
        <dbReference type="Proteomes" id="UP000800041"/>
    </source>
</evidence>
<dbReference type="GO" id="GO:0009306">
    <property type="term" value="P:protein secretion"/>
    <property type="evidence" value="ECO:0007669"/>
    <property type="project" value="TreeGrafter"/>
</dbReference>